<accession>A0A1E4TD21</accession>
<dbReference type="CDD" id="cd03362">
    <property type="entry name" value="TOPRIM_TopoIA_TopoIII"/>
    <property type="match status" value="1"/>
</dbReference>
<evidence type="ECO:0000256" key="2">
    <source>
        <dbReference type="ARBA" id="ARBA00009446"/>
    </source>
</evidence>
<evidence type="ECO:0000259" key="8">
    <source>
        <dbReference type="PROSITE" id="PS50880"/>
    </source>
</evidence>
<evidence type="ECO:0000256" key="6">
    <source>
        <dbReference type="ARBA" id="ARBA00023235"/>
    </source>
</evidence>
<dbReference type="GO" id="GO:0005634">
    <property type="term" value="C:nucleus"/>
    <property type="evidence" value="ECO:0007669"/>
    <property type="project" value="EnsemblFungi"/>
</dbReference>
<dbReference type="GO" id="GO:0003917">
    <property type="term" value="F:DNA topoisomerase type I (single strand cut, ATP-independent) activity"/>
    <property type="evidence" value="ECO:0007669"/>
    <property type="project" value="UniProtKB-EC"/>
</dbReference>
<comment type="function">
    <text evidence="7">Introduces a single-strand break via transesterification at a target site in duplex DNA. Releases the supercoiling and torsional tension of DNA introduced during the DNA replication and transcription by transiently cleaving and rejoining one strand of the DNA duplex. The scissile phosphodiester is attacked by the catalytic tyrosine of the enzyme, resulting in the formation of a DNA-(5'-phosphotyrosyl)-enzyme intermediate and the expulsion of a 3'-OH DNA strand.</text>
</comment>
<dbReference type="InterPro" id="IPR003602">
    <property type="entry name" value="Topo_IA_DNA-bd_dom"/>
</dbReference>
<dbReference type="CDD" id="cd00186">
    <property type="entry name" value="TOP1Ac"/>
    <property type="match status" value="1"/>
</dbReference>
<dbReference type="PANTHER" id="PTHR11390">
    <property type="entry name" value="PROKARYOTIC DNA TOPOISOMERASE"/>
    <property type="match status" value="1"/>
</dbReference>
<dbReference type="InterPro" id="IPR013824">
    <property type="entry name" value="Topo_IA_cen_sub1"/>
</dbReference>
<evidence type="ECO:0000256" key="1">
    <source>
        <dbReference type="ARBA" id="ARBA00000213"/>
    </source>
</evidence>
<keyword evidence="4 7" id="KW-0799">Topoisomerase</keyword>
<comment type="similarity">
    <text evidence="2 7">Belongs to the type IA topoisomerase family.</text>
</comment>
<dbReference type="EMBL" id="KV453843">
    <property type="protein sequence ID" value="ODV89548.1"/>
    <property type="molecule type" value="Genomic_DNA"/>
</dbReference>
<dbReference type="InterPro" id="IPR013826">
    <property type="entry name" value="Topo_IA_cen_sub3"/>
</dbReference>
<dbReference type="Gene3D" id="2.70.20.10">
    <property type="entry name" value="Topoisomerase I, domain 3"/>
    <property type="match status" value="1"/>
</dbReference>
<dbReference type="GO" id="GO:0000018">
    <property type="term" value="P:regulation of DNA recombination"/>
    <property type="evidence" value="ECO:0007669"/>
    <property type="project" value="EnsemblFungi"/>
</dbReference>
<dbReference type="AlphaFoldDB" id="A0A1E4TD21"/>
<dbReference type="PRINTS" id="PR00417">
    <property type="entry name" value="PRTPISMRASEI"/>
</dbReference>
<comment type="catalytic activity">
    <reaction evidence="1 7">
        <text>ATP-independent breakage of single-stranded DNA, followed by passage and rejoining.</text>
        <dbReference type="EC" id="5.6.2.1"/>
    </reaction>
</comment>
<dbReference type="GO" id="GO:0140226">
    <property type="term" value="F:RNA topoisomerase activity"/>
    <property type="evidence" value="ECO:0007669"/>
    <property type="project" value="EnsemblFungi"/>
</dbReference>
<dbReference type="GO" id="GO:0000724">
    <property type="term" value="P:double-strand break repair via homologous recombination"/>
    <property type="evidence" value="ECO:0007669"/>
    <property type="project" value="EnsemblFungi"/>
</dbReference>
<evidence type="ECO:0000256" key="4">
    <source>
        <dbReference type="ARBA" id="ARBA00023029"/>
    </source>
</evidence>
<dbReference type="GO" id="GO:0007131">
    <property type="term" value="P:reciprocal meiotic recombination"/>
    <property type="evidence" value="ECO:0007669"/>
    <property type="project" value="EnsemblFungi"/>
</dbReference>
<dbReference type="InterPro" id="IPR013825">
    <property type="entry name" value="Topo_IA_cen_sub2"/>
</dbReference>
<dbReference type="Gene3D" id="1.10.460.10">
    <property type="entry name" value="Topoisomerase I, domain 2"/>
    <property type="match status" value="1"/>
</dbReference>
<evidence type="ECO:0000313" key="11">
    <source>
        <dbReference type="Proteomes" id="UP000095023"/>
    </source>
</evidence>
<feature type="domain" description="Toprim" evidence="8">
    <location>
        <begin position="2"/>
        <end position="144"/>
    </location>
</feature>
<dbReference type="Proteomes" id="UP000095023">
    <property type="component" value="Unassembled WGS sequence"/>
</dbReference>
<dbReference type="GO" id="GO:0006301">
    <property type="term" value="P:DNA damage tolerance"/>
    <property type="evidence" value="ECO:0007669"/>
    <property type="project" value="EnsemblFungi"/>
</dbReference>
<dbReference type="InterPro" id="IPR023405">
    <property type="entry name" value="Topo_IA_core_domain"/>
</dbReference>
<dbReference type="GO" id="GO:0000722">
    <property type="term" value="P:telomere maintenance via recombination"/>
    <property type="evidence" value="ECO:0007669"/>
    <property type="project" value="EnsemblFungi"/>
</dbReference>
<evidence type="ECO:0000256" key="5">
    <source>
        <dbReference type="ARBA" id="ARBA00023125"/>
    </source>
</evidence>
<feature type="domain" description="Topo IA-type catalytic" evidence="9">
    <location>
        <begin position="162"/>
        <end position="617"/>
    </location>
</feature>
<dbReference type="EC" id="5.6.2.1" evidence="3 7"/>
<dbReference type="SMART" id="SM00493">
    <property type="entry name" value="TOPRIM"/>
    <property type="match status" value="1"/>
</dbReference>
<protein>
    <recommendedName>
        <fullName evidence="3 7">DNA topoisomerase</fullName>
        <ecNumber evidence="3 7">5.6.2.1</ecNumber>
    </recommendedName>
</protein>
<sequence length="636" mass="72629">MRILGVAEKPSIAKAIAQALGSTRSRETKEKYIRNYDAMSFYKGRSSSVTVTSVLGHLYDTDFPENTRDWQSVPLESLWRTALVEKVNDKMKKIADNIRTESKNADMLMIWTDCDREGEYIGSCIAECARNANPSILVTRAHFSNIEPSHIRDAFQKAGQLDTRAAQAVAARREIDLRVGAIFTRYLTLQLRNVCQVLNERLISFGTCQFPTLGFVVDRYNRVKSFVPEPHWSIRLSIKPPNGSNSKSLPFRWSRGVLYDKFIATTIYERCLLNSEAIVKSFSHSPTEKLRPLPLTTVELQKTASKYLGLNSKRILQLAEELYNKGLISYPRTETDQFDSEIDLKKLVMMHKEHSEYGRYASMLLDPNNKGPNRYLKPRKGLRNDHAHPPIHPIRACNVQGDLSNDHYKVYKYVTRHFLACCSHNAVGARRRVIVNWGEEQFSKTSLAVIHRNYLDVYIYDQWQSTEDLPELTAGQHLEISSTSLNEGKSAPPSYLTEPELIALMDANQIGTDATMAEHIDTIIKREYIFMKDKKTDRQISYSERSRGTSRQGTIELVPSALGKALIDGYDNMNLEKSLTKPLLRKELEVSLKEICDGKKLKTEVTAQVLRMYEDMFNKTKENFSQLKDACQSLLN</sequence>
<dbReference type="GO" id="GO:0031422">
    <property type="term" value="C:RecQ family helicase-topoisomerase III complex"/>
    <property type="evidence" value="ECO:0007669"/>
    <property type="project" value="EnsemblFungi"/>
</dbReference>
<dbReference type="GO" id="GO:0007064">
    <property type="term" value="P:mitotic sister chromatid cohesion"/>
    <property type="evidence" value="ECO:0007669"/>
    <property type="project" value="EnsemblFungi"/>
</dbReference>
<dbReference type="GO" id="GO:0035861">
    <property type="term" value="C:site of double-strand break"/>
    <property type="evidence" value="ECO:0007669"/>
    <property type="project" value="EnsemblFungi"/>
</dbReference>
<dbReference type="GO" id="GO:0007004">
    <property type="term" value="P:telomere maintenance via telomerase"/>
    <property type="evidence" value="ECO:0007669"/>
    <property type="project" value="EnsemblFungi"/>
</dbReference>
<dbReference type="GO" id="GO:0003677">
    <property type="term" value="F:DNA binding"/>
    <property type="evidence" value="ECO:0007669"/>
    <property type="project" value="UniProtKB-KW"/>
</dbReference>
<dbReference type="InterPro" id="IPR034144">
    <property type="entry name" value="TOPRIM_TopoIII"/>
</dbReference>
<dbReference type="OrthoDB" id="430051at2759"/>
<evidence type="ECO:0000256" key="3">
    <source>
        <dbReference type="ARBA" id="ARBA00012891"/>
    </source>
</evidence>
<dbReference type="InterPro" id="IPR013497">
    <property type="entry name" value="Topo_IA_cen"/>
</dbReference>
<dbReference type="Gene3D" id="1.10.290.10">
    <property type="entry name" value="Topoisomerase I, domain 4"/>
    <property type="match status" value="1"/>
</dbReference>
<dbReference type="GO" id="GO:0006265">
    <property type="term" value="P:DNA topological change"/>
    <property type="evidence" value="ECO:0007669"/>
    <property type="project" value="EnsemblFungi"/>
</dbReference>
<dbReference type="SUPFAM" id="SSF56712">
    <property type="entry name" value="Prokaryotic type I DNA topoisomerase"/>
    <property type="match status" value="1"/>
</dbReference>
<dbReference type="Pfam" id="PF01751">
    <property type="entry name" value="Toprim"/>
    <property type="match status" value="1"/>
</dbReference>
<organism evidence="10 11">
    <name type="scientific">Tortispora caseinolytica NRRL Y-17796</name>
    <dbReference type="NCBI Taxonomy" id="767744"/>
    <lineage>
        <taxon>Eukaryota</taxon>
        <taxon>Fungi</taxon>
        <taxon>Dikarya</taxon>
        <taxon>Ascomycota</taxon>
        <taxon>Saccharomycotina</taxon>
        <taxon>Trigonopsidomycetes</taxon>
        <taxon>Trigonopsidales</taxon>
        <taxon>Trigonopsidaceae</taxon>
        <taxon>Tortispora</taxon>
    </lineage>
</organism>
<dbReference type="SMART" id="SM00436">
    <property type="entry name" value="TOP1Bc"/>
    <property type="match status" value="1"/>
</dbReference>
<dbReference type="InterPro" id="IPR006171">
    <property type="entry name" value="TOPRIM_dom"/>
</dbReference>
<evidence type="ECO:0000259" key="9">
    <source>
        <dbReference type="PROSITE" id="PS52039"/>
    </source>
</evidence>
<keyword evidence="6 7" id="KW-0413">Isomerase</keyword>
<keyword evidence="11" id="KW-1185">Reference proteome</keyword>
<name>A0A1E4TD21_9ASCO</name>
<gene>
    <name evidence="10" type="ORF">CANCADRAFT_140658</name>
</gene>
<dbReference type="PANTHER" id="PTHR11390:SF21">
    <property type="entry name" value="DNA TOPOISOMERASE 3-ALPHA"/>
    <property type="match status" value="1"/>
</dbReference>
<dbReference type="PROSITE" id="PS50880">
    <property type="entry name" value="TOPRIM"/>
    <property type="match status" value="1"/>
</dbReference>
<dbReference type="Gene3D" id="3.40.50.140">
    <property type="match status" value="1"/>
</dbReference>
<keyword evidence="5 7" id="KW-0238">DNA-binding</keyword>
<dbReference type="InterPro" id="IPR003601">
    <property type="entry name" value="Topo_IA_2"/>
</dbReference>
<dbReference type="FunFam" id="1.10.290.10:FF:000001">
    <property type="entry name" value="DNA topoisomerase"/>
    <property type="match status" value="1"/>
</dbReference>
<dbReference type="PROSITE" id="PS52039">
    <property type="entry name" value="TOPO_IA_2"/>
    <property type="match status" value="1"/>
</dbReference>
<dbReference type="GO" id="GO:0033260">
    <property type="term" value="P:nuclear DNA replication"/>
    <property type="evidence" value="ECO:0007669"/>
    <property type="project" value="EnsemblFungi"/>
</dbReference>
<dbReference type="FunFam" id="3.40.50.140:FF:000005">
    <property type="entry name" value="DNA topoisomerase"/>
    <property type="match status" value="1"/>
</dbReference>
<evidence type="ECO:0000313" key="10">
    <source>
        <dbReference type="EMBL" id="ODV89548.1"/>
    </source>
</evidence>
<proteinExistence type="inferred from homology"/>
<dbReference type="Pfam" id="PF01131">
    <property type="entry name" value="Topoisom_bac"/>
    <property type="match status" value="1"/>
</dbReference>
<evidence type="ECO:0000256" key="7">
    <source>
        <dbReference type="RuleBase" id="RU362092"/>
    </source>
</evidence>
<dbReference type="SMART" id="SM00437">
    <property type="entry name" value="TOP1Ac"/>
    <property type="match status" value="1"/>
</dbReference>
<dbReference type="InterPro" id="IPR000380">
    <property type="entry name" value="Topo_IA"/>
</dbReference>
<reference evidence="11" key="1">
    <citation type="submission" date="2016-02" db="EMBL/GenBank/DDBJ databases">
        <title>Comparative genomics of biotechnologically important yeasts.</title>
        <authorList>
            <consortium name="DOE Joint Genome Institute"/>
            <person name="Riley R."/>
            <person name="Haridas S."/>
            <person name="Wolfe K.H."/>
            <person name="Lopes M.R."/>
            <person name="Hittinger C.T."/>
            <person name="Goker M."/>
            <person name="Salamov A."/>
            <person name="Wisecaver J."/>
            <person name="Long T.M."/>
            <person name="Aerts A.L."/>
            <person name="Barry K."/>
            <person name="Choi C."/>
            <person name="Clum A."/>
            <person name="Coughlan A.Y."/>
            <person name="Deshpande S."/>
            <person name="Douglass A.P."/>
            <person name="Hanson S.J."/>
            <person name="Klenk H.-P."/>
            <person name="Labutti K."/>
            <person name="Lapidus A."/>
            <person name="Lindquist E."/>
            <person name="Lipzen A."/>
            <person name="Meier-Kolthoff J.P."/>
            <person name="Ohm R.A."/>
            <person name="Otillar R.P."/>
            <person name="Pangilinan J."/>
            <person name="Peng Y."/>
            <person name="Rokas A."/>
            <person name="Rosa C.A."/>
            <person name="Scheuner C."/>
            <person name="Sibirny A.A."/>
            <person name="Slot J.C."/>
            <person name="Stielow J.B."/>
            <person name="Sun H."/>
            <person name="Kurtzman C.P."/>
            <person name="Blackwell M."/>
            <person name="Jeffries T.W."/>
            <person name="Grigoriev I.V."/>
        </authorList>
    </citation>
    <scope>NUCLEOTIDE SEQUENCE [LARGE SCALE GENOMIC DNA]</scope>
    <source>
        <strain evidence="11">NRRL Y-17796</strain>
    </source>
</reference>